<evidence type="ECO:0000259" key="4">
    <source>
        <dbReference type="Pfam" id="PF10536"/>
    </source>
</evidence>
<feature type="compositionally biased region" description="Basic and acidic residues" evidence="3">
    <location>
        <begin position="698"/>
        <end position="710"/>
    </location>
</feature>
<evidence type="ECO:0000313" key="5">
    <source>
        <dbReference type="EMBL" id="KOM56183.1"/>
    </source>
</evidence>
<evidence type="ECO:0000256" key="3">
    <source>
        <dbReference type="SAM" id="MobiDB-lite"/>
    </source>
</evidence>
<dbReference type="PANTHER" id="PTHR23315:SF266">
    <property type="entry name" value="U-BOX DOMAIN-CONTAINING PROTEIN 17"/>
    <property type="match status" value="1"/>
</dbReference>
<dbReference type="Pfam" id="PF00514">
    <property type="entry name" value="Arm"/>
    <property type="match status" value="1"/>
</dbReference>
<keyword evidence="1" id="KW-0677">Repeat</keyword>
<dbReference type="SMART" id="SM00185">
    <property type="entry name" value="ARM"/>
    <property type="match status" value="3"/>
</dbReference>
<dbReference type="InterPro" id="IPR000225">
    <property type="entry name" value="Armadillo"/>
</dbReference>
<feature type="domain" description="Aminotransferase-like plant mobile" evidence="4">
    <location>
        <begin position="453"/>
        <end position="643"/>
    </location>
</feature>
<dbReference type="InterPro" id="IPR019557">
    <property type="entry name" value="AminoTfrase-like_pln_mobile"/>
</dbReference>
<name>A0A0L9VMJ7_PHAAN</name>
<dbReference type="SUPFAM" id="SSF48371">
    <property type="entry name" value="ARM repeat"/>
    <property type="match status" value="1"/>
</dbReference>
<organism evidence="5 6">
    <name type="scientific">Phaseolus angularis</name>
    <name type="common">Azuki bean</name>
    <name type="synonym">Vigna angularis</name>
    <dbReference type="NCBI Taxonomy" id="3914"/>
    <lineage>
        <taxon>Eukaryota</taxon>
        <taxon>Viridiplantae</taxon>
        <taxon>Streptophyta</taxon>
        <taxon>Embryophyta</taxon>
        <taxon>Tracheophyta</taxon>
        <taxon>Spermatophyta</taxon>
        <taxon>Magnoliopsida</taxon>
        <taxon>eudicotyledons</taxon>
        <taxon>Gunneridae</taxon>
        <taxon>Pentapetalae</taxon>
        <taxon>rosids</taxon>
        <taxon>fabids</taxon>
        <taxon>Fabales</taxon>
        <taxon>Fabaceae</taxon>
        <taxon>Papilionoideae</taxon>
        <taxon>50 kb inversion clade</taxon>
        <taxon>NPAAA clade</taxon>
        <taxon>indigoferoid/millettioid clade</taxon>
        <taxon>Phaseoleae</taxon>
        <taxon>Vigna</taxon>
    </lineage>
</organism>
<dbReference type="InterPro" id="IPR016024">
    <property type="entry name" value="ARM-type_fold"/>
</dbReference>
<protein>
    <recommendedName>
        <fullName evidence="4">Aminotransferase-like plant mobile domain-containing protein</fullName>
    </recommendedName>
</protein>
<reference evidence="6" key="1">
    <citation type="journal article" date="2015" name="Proc. Natl. Acad. Sci. U.S.A.">
        <title>Genome sequencing of adzuki bean (Vigna angularis) provides insight into high starch and low fat accumulation and domestication.</title>
        <authorList>
            <person name="Yang K."/>
            <person name="Tian Z."/>
            <person name="Chen C."/>
            <person name="Luo L."/>
            <person name="Zhao B."/>
            <person name="Wang Z."/>
            <person name="Yu L."/>
            <person name="Li Y."/>
            <person name="Sun Y."/>
            <person name="Li W."/>
            <person name="Chen Y."/>
            <person name="Li Y."/>
            <person name="Zhang Y."/>
            <person name="Ai D."/>
            <person name="Zhao J."/>
            <person name="Shang C."/>
            <person name="Ma Y."/>
            <person name="Wu B."/>
            <person name="Wang M."/>
            <person name="Gao L."/>
            <person name="Sun D."/>
            <person name="Zhang P."/>
            <person name="Guo F."/>
            <person name="Wang W."/>
            <person name="Li Y."/>
            <person name="Wang J."/>
            <person name="Varshney R.K."/>
            <person name="Wang J."/>
            <person name="Ling H.Q."/>
            <person name="Wan P."/>
        </authorList>
    </citation>
    <scope>NUCLEOTIDE SEQUENCE</scope>
    <source>
        <strain evidence="6">cv. Jingnong 6</strain>
    </source>
</reference>
<evidence type="ECO:0000256" key="1">
    <source>
        <dbReference type="ARBA" id="ARBA00022737"/>
    </source>
</evidence>
<dbReference type="PANTHER" id="PTHR23315">
    <property type="entry name" value="U BOX DOMAIN-CONTAINING"/>
    <property type="match status" value="1"/>
</dbReference>
<dbReference type="Pfam" id="PF10536">
    <property type="entry name" value="PMD"/>
    <property type="match status" value="1"/>
</dbReference>
<dbReference type="Gene3D" id="1.25.10.10">
    <property type="entry name" value="Leucine-rich Repeat Variant"/>
    <property type="match status" value="1"/>
</dbReference>
<keyword evidence="2" id="KW-0833">Ubl conjugation pathway</keyword>
<sequence length="839" mass="93735">MELDSSVLSANLACPACSKFLAFSFALSGLSFVESSISIFFHFSLSLVSLEVDEGNPHLGVDARRLQSLTRRRPSWLWSANGSGGGCAEMAMPGWLLSLSFSRWNDGAATVRNLKECKTGKENRSFIAEAGAIPYLRNLLSSPNAVAQENSVTALLNLSIFDKNKSRKCCCNVVVLRFGHTTETRENAAATLFSLSAVHDYKKIIVDEMGVVEALAGLLREGTPRGKKDVVTVLFNLSTHLENCGRMIEAEAVTTLVGALGNEGVAEEAVGALVLIVRQPIGAKAVVNEEAAVAGLIGMMRCGTPRVRRLVSLHFGKGGVFRSSYRTQWQGPMSIVRRRSLCKASEGLKKGKGTTNVYVDGCVYMLQVWFFELFVPLEGPIDKFPRILHWMNKSVGDKFVKRCMETGLLTVRHSFSTKYICTLNERLTDEHRSLIAKTPFGWFLDVNVNVKLGRNILSELLGKWDDSSSGFFVGNKVLNINENDFYLGLGLSIDGENINLKEEMGNIECVKYIGKGTKELNSIYKILMRKHKKKIPCSHFCSLYLLVGISEILFPKRSGKVFPVMFNIVDNLSGLGSYCWGSLVYRFLLRSLCKASEGLKKGKGTTNVYVDGCVYMLQVWFFELFVPLEGPIDKFPRILHWMNKSVGDKFVKRCMETGLVFDDVYVDASTKDKKEYRQPPTRKDELKRRVASLEAQLAEKKARRQNKDDGGQSVPRTEPSLNTDFVSPTDIDRNEQPLKTPGKRLPERISGFVQKVELSGGRWWLVMCCDPKECGVSPHEWGTKLCKGRVRVLKKACGNRLQRPGKRLPERISGFVQKVELRLESHVWAPHDRGNEQCL</sequence>
<dbReference type="InterPro" id="IPR011989">
    <property type="entry name" value="ARM-like"/>
</dbReference>
<gene>
    <name evidence="5" type="ORF">LR48_Vigan10g207500</name>
</gene>
<dbReference type="Proteomes" id="UP000053144">
    <property type="component" value="Chromosome 10"/>
</dbReference>
<dbReference type="EMBL" id="CM003380">
    <property type="protein sequence ID" value="KOM56183.1"/>
    <property type="molecule type" value="Genomic_DNA"/>
</dbReference>
<accession>A0A0L9VMJ7</accession>
<evidence type="ECO:0000313" key="6">
    <source>
        <dbReference type="Proteomes" id="UP000053144"/>
    </source>
</evidence>
<dbReference type="AlphaFoldDB" id="A0A0L9VMJ7"/>
<dbReference type="Gramene" id="KOM56183">
    <property type="protein sequence ID" value="KOM56183"/>
    <property type="gene ID" value="LR48_Vigan10g207500"/>
</dbReference>
<proteinExistence type="predicted"/>
<evidence type="ECO:0000256" key="2">
    <source>
        <dbReference type="ARBA" id="ARBA00022786"/>
    </source>
</evidence>
<feature type="region of interest" description="Disordered" evidence="3">
    <location>
        <begin position="698"/>
        <end position="745"/>
    </location>
</feature>